<feature type="region of interest" description="Disordered" evidence="1">
    <location>
        <begin position="72"/>
        <end position="94"/>
    </location>
</feature>
<reference evidence="2" key="1">
    <citation type="submission" date="2020-11" db="EMBL/GenBank/DDBJ databases">
        <authorList>
            <consortium name="DOE Joint Genome Institute"/>
            <person name="Ahrendt S."/>
            <person name="Riley R."/>
            <person name="Andreopoulos W."/>
            <person name="Labutti K."/>
            <person name="Pangilinan J."/>
            <person name="Ruiz-Duenas F.J."/>
            <person name="Barrasa J.M."/>
            <person name="Sanchez-Garcia M."/>
            <person name="Camarero S."/>
            <person name="Miyauchi S."/>
            <person name="Serrano A."/>
            <person name="Linde D."/>
            <person name="Babiker R."/>
            <person name="Drula E."/>
            <person name="Ayuso-Fernandez I."/>
            <person name="Pacheco R."/>
            <person name="Padilla G."/>
            <person name="Ferreira P."/>
            <person name="Barriuso J."/>
            <person name="Kellner H."/>
            <person name="Castanera R."/>
            <person name="Alfaro M."/>
            <person name="Ramirez L."/>
            <person name="Pisabarro A.G."/>
            <person name="Kuo A."/>
            <person name="Tritt A."/>
            <person name="Lipzen A."/>
            <person name="He G."/>
            <person name="Yan M."/>
            <person name="Ng V."/>
            <person name="Cullen D."/>
            <person name="Martin F."/>
            <person name="Rosso M.-N."/>
            <person name="Henrissat B."/>
            <person name="Hibbett D."/>
            <person name="Martinez A.T."/>
            <person name="Grigoriev I.V."/>
        </authorList>
    </citation>
    <scope>NUCLEOTIDE SEQUENCE</scope>
    <source>
        <strain evidence="2">AH 40177</strain>
    </source>
</reference>
<dbReference type="Proteomes" id="UP000772434">
    <property type="component" value="Unassembled WGS sequence"/>
</dbReference>
<dbReference type="EMBL" id="JADNRY010000006">
    <property type="protein sequence ID" value="KAF9076628.1"/>
    <property type="molecule type" value="Genomic_DNA"/>
</dbReference>
<protein>
    <submittedName>
        <fullName evidence="2">Uncharacterized protein</fullName>
    </submittedName>
</protein>
<comment type="caution">
    <text evidence="2">The sequence shown here is derived from an EMBL/GenBank/DDBJ whole genome shotgun (WGS) entry which is preliminary data.</text>
</comment>
<feature type="compositionally biased region" description="Basic and acidic residues" evidence="1">
    <location>
        <begin position="72"/>
        <end position="86"/>
    </location>
</feature>
<organism evidence="2 3">
    <name type="scientific">Rhodocollybia butyracea</name>
    <dbReference type="NCBI Taxonomy" id="206335"/>
    <lineage>
        <taxon>Eukaryota</taxon>
        <taxon>Fungi</taxon>
        <taxon>Dikarya</taxon>
        <taxon>Basidiomycota</taxon>
        <taxon>Agaricomycotina</taxon>
        <taxon>Agaricomycetes</taxon>
        <taxon>Agaricomycetidae</taxon>
        <taxon>Agaricales</taxon>
        <taxon>Marasmiineae</taxon>
        <taxon>Omphalotaceae</taxon>
        <taxon>Rhodocollybia</taxon>
    </lineage>
</organism>
<evidence type="ECO:0000256" key="1">
    <source>
        <dbReference type="SAM" id="MobiDB-lite"/>
    </source>
</evidence>
<keyword evidence="3" id="KW-1185">Reference proteome</keyword>
<gene>
    <name evidence="2" type="ORF">BDP27DRAFT_808186</name>
</gene>
<proteinExistence type="predicted"/>
<evidence type="ECO:0000313" key="3">
    <source>
        <dbReference type="Proteomes" id="UP000772434"/>
    </source>
</evidence>
<feature type="region of interest" description="Disordered" evidence="1">
    <location>
        <begin position="1"/>
        <end position="25"/>
    </location>
</feature>
<sequence length="94" mass="10297">MSSITMSYHVHPPTGTIPPKDTPASRSLVVSVGSSQDNEKLYYGALHEAIVKAKDEIGVDLTIWRDAVGKLELTKETKSTKNTHDGDAEEEDEE</sequence>
<evidence type="ECO:0000313" key="2">
    <source>
        <dbReference type="EMBL" id="KAF9076628.1"/>
    </source>
</evidence>
<dbReference type="AlphaFoldDB" id="A0A9P5Q709"/>
<accession>A0A9P5Q709</accession>
<name>A0A9P5Q709_9AGAR</name>